<dbReference type="Pfam" id="PF00028">
    <property type="entry name" value="Cadherin"/>
    <property type="match status" value="1"/>
</dbReference>
<reference evidence="4 5" key="1">
    <citation type="submission" date="2019-03" db="EMBL/GenBank/DDBJ databases">
        <title>Genomic Encyclopedia of Type Strains, Phase III (KMG-III): the genomes of soil and plant-associated and newly described type strains.</title>
        <authorList>
            <person name="Whitman W."/>
        </authorList>
    </citation>
    <scope>NUCLEOTIDE SEQUENCE [LARGE SCALE GENOMIC DNA]</scope>
    <source>
        <strain evidence="4 5">CGMCC 1.7660</strain>
    </source>
</reference>
<dbReference type="InterPro" id="IPR043824">
    <property type="entry name" value="DUF5801"/>
</dbReference>
<dbReference type="Pfam" id="PF13519">
    <property type="entry name" value="VWA_2"/>
    <property type="match status" value="1"/>
</dbReference>
<dbReference type="InterPro" id="IPR036465">
    <property type="entry name" value="vWFA_dom_sf"/>
</dbReference>
<evidence type="ECO:0000259" key="3">
    <source>
        <dbReference type="PROSITE" id="PS50268"/>
    </source>
</evidence>
<dbReference type="OrthoDB" id="7875798at2"/>
<feature type="domain" description="Cadherin" evidence="3">
    <location>
        <begin position="4228"/>
        <end position="4316"/>
    </location>
</feature>
<dbReference type="Pfam" id="PF19116">
    <property type="entry name" value="DUF5801"/>
    <property type="match status" value="7"/>
</dbReference>
<dbReference type="CDD" id="cd00198">
    <property type="entry name" value="vWFA"/>
    <property type="match status" value="1"/>
</dbReference>
<dbReference type="PRINTS" id="PR00313">
    <property type="entry name" value="CABNDNGRPT"/>
</dbReference>
<feature type="domain" description="VWFA" evidence="2">
    <location>
        <begin position="3879"/>
        <end position="4100"/>
    </location>
</feature>
<dbReference type="SUPFAM" id="SSF53300">
    <property type="entry name" value="vWA-like"/>
    <property type="match status" value="1"/>
</dbReference>
<dbReference type="Pfam" id="PF00353">
    <property type="entry name" value="HemolysinCabind"/>
    <property type="match status" value="3"/>
</dbReference>
<feature type="region of interest" description="Disordered" evidence="1">
    <location>
        <begin position="2851"/>
        <end position="2885"/>
    </location>
</feature>
<feature type="non-terminal residue" evidence="4">
    <location>
        <position position="1"/>
    </location>
</feature>
<dbReference type="InterPro" id="IPR001343">
    <property type="entry name" value="Hemolysn_Ca-bd"/>
</dbReference>
<feature type="compositionally biased region" description="Acidic residues" evidence="1">
    <location>
        <begin position="2863"/>
        <end position="2877"/>
    </location>
</feature>
<dbReference type="SMART" id="SM00112">
    <property type="entry name" value="CA"/>
    <property type="match status" value="1"/>
</dbReference>
<dbReference type="SUPFAM" id="SSF49313">
    <property type="entry name" value="Cadherin-like"/>
    <property type="match status" value="1"/>
</dbReference>
<dbReference type="GO" id="GO:0005509">
    <property type="term" value="F:calcium ion binding"/>
    <property type="evidence" value="ECO:0007669"/>
    <property type="project" value="InterPro"/>
</dbReference>
<name>A0A4R6WFC3_9PROT</name>
<feature type="region of interest" description="Disordered" evidence="1">
    <location>
        <begin position="1624"/>
        <end position="1645"/>
    </location>
</feature>
<feature type="compositionally biased region" description="Polar residues" evidence="1">
    <location>
        <begin position="1631"/>
        <end position="1645"/>
    </location>
</feature>
<feature type="region of interest" description="Disordered" evidence="1">
    <location>
        <begin position="110"/>
        <end position="133"/>
    </location>
</feature>
<feature type="region of interest" description="Disordered" evidence="1">
    <location>
        <begin position="4008"/>
        <end position="4032"/>
    </location>
</feature>
<comment type="caution">
    <text evidence="4">The sequence shown here is derived from an EMBL/GenBank/DDBJ whole genome shotgun (WGS) entry which is preliminary data.</text>
</comment>
<dbReference type="PROSITE" id="PS00330">
    <property type="entry name" value="HEMOLYSIN_CALCIUM"/>
    <property type="match status" value="4"/>
</dbReference>
<dbReference type="InterPro" id="IPR015919">
    <property type="entry name" value="Cadherin-like_sf"/>
</dbReference>
<proteinExistence type="predicted"/>
<feature type="region of interest" description="Disordered" evidence="1">
    <location>
        <begin position="4628"/>
        <end position="4647"/>
    </location>
</feature>
<feature type="region of interest" description="Disordered" evidence="1">
    <location>
        <begin position="1209"/>
        <end position="1228"/>
    </location>
</feature>
<sequence length="4980" mass="505856">GVDVVFTWDATTSQLVGMAGGTEVMVLTVDQTNGTVSFQLKAPVDHPYADDPYSQGTETAFEDEIAIDFGFTAKDSDGDTVEHAITIRIDDDSPTLEAVTQASVTITLDESVGKDATDPQTAPDADEPAETGAIGTRTGSVTNLFQNIQFGADGPGAATVYKLVLKDFGGAGTSIGTTNVPTNLSVTDPNNLYASDNIVLVSVSDFQVNAYVGSYDPESSSNVLAFLVRVDGATGELTVSQFLPLAHDTDGSSAADHDDILDLVVARDGGIYVSATVSDYDGDKTTVEAPAPLGISFEDDGPKVLSVTDFHDSNVTGPFLIDEDNIGNGNQDGPGDDAGGGATLYKVNVDFGSDNAAAQAFAFTGASVTANGAPLADLKTADGQSVTIGILASGVSGLPAGSIVGFTGGDINNWQNWVFTATLDAQFGGGQFSLLKPLYHPLNDDPASKDAVETAFEDNIVLTFGVRVTDGDGDYADTTIAIDIDDDSPVAHADNGGNVVETTKVDLGTVADFLLANDKAGADGLKDSVIIGNGGTGSLGGTLEIINGHVWYTAPNVQDDAKETFSYTITDKDGDQSTADVSFNVTDRGGGDGSVTLKVTSLGGFEDDESAPADQTIADPVDQQLTLPFNLKITVIDAGDTADFIVIGGVPSGAVVSYNGTDLPAADGSGNITINRGEGHDDFLDALTSPTGADIGVTLAEHDDRDFTLTLNGEVDDVAIGAGSKEAIVDAVAAQPAFTLDPADQSKEEPGAPTASQFIVTTAIAFADFADGSETQYILIKNPGDGWSITGVESNGTALTSLGTLPGYAGYTAYAASDLADSGNGAVPLTVTVQGPANVDSDTTEQLEIKALAIDSESDTESTTVNNKAEATQTIDLKLTDRTGGTDDVSFVGQGLGGYEDGEATSQGQTDVDEPADQQLALTFNFKATATDPGDQVDQVSIGGIPTGASAVWTDGTHTLTFGPGSTVVTPTSGGTGTDAARAAFLADLIDGDGADLVLTLAEHDSRDVTLTMQSTIGGTATSGDQASAIVDAVAAQPTFVGTAPADKSLAETGGANTSFTIETNVAFADTEDGNEKQYVLVKIPGDGWSIPLVIGNGLTTFYDVDAPTGIQFDGAVIGYPGHIAIDVTDIAGPSSFNVVVFVNGPADVLPAGSSKTIEIKTVAIDAVEGQDITPDNNVAEAVQSVTLTVTDTAPTVNQVQATIRVDEDGLAGGNTGAGDDAIGDDTTTDSASFSGNLSYSKAVDSITGIQLWTETGGAGGTGLETLAGDPIKTVWDAASKTLTGFADLDDNGEMDGGESAVFTLTVTDLATGAYTFTLLQPVKHAGSDPAFEDDKTLDIKIQVTDDDGSTSNIGTVSVNIDDDTATARNDTDSVGNLASTEGNVITGLNTTSGDTGKDSLGADGAQVSRLDGHAGSFDADGSNGFSVTGQYGTLTMDTAGNYTYTRFGSNPLEATDTFTYTLKDGDGDVVTATLTIDINDKGTSLDVPPAGGDKTTVYEAGLPARGLESEGSNAAAASEQVSGSFAFTAPDGLGSIKIGDQTFNLAQLQDLNVTAVTITGGSQPGTLVLNGFDAGKNEISYTYTLNDNTSGDNTKDSFAIEVIDSDGDKSNGALEISIVDDAPDAKNDTDSLQEGAGNQATGNVITGAGTTNPVAGKDVEGADSALVTALVGFGGSQDANGGDGFSVNGQYGTLTMNPDGSYIYTLTAALVPADASETFTYTLTDGDTDSDTATLVITIDQDTRIPSVANSQVLVDEEGLPSRAGSPSEPAGTDAAGNSETDTGSFLINTNGEVMTALVIGGVPVNLAAPFPQTLVDNAQGKLVIDGVTSGVGGYTVAYTYTLKDNAAHLPTVQGKDDQVDGPVFSVAATDATGDTGFGQIKVVISDDAPKVEVTLNNESVLSLVTKDANTEGPASDSATSVILLGNLFSTWTADGADGLGAPASFACQLAITATPVGGLVDSGLTSNGAAIYLYDIGGTIVGSTALSAPATVDAPSVVFSIALNPASGNAPKLVLTQHQEVDHDTPGVNSNFDSQIEWLPNNLVSLTGTLSVIDSDGDTASDSKTLDLGGNVGFADDGPNAEALGYAIPFATLDESDGSGSGKDGVNPGTISAGTVAALFATPDFGVDGPAAGGGVSYKLSATDGAATSLWLTGKGTFADMIRLVKVSDTLFEGREGGAGGTLAFSISINPATGEITVTQHETLEHGDDGSLASGKHDDFLQLGTSIYVVQRVEDGDGDFDEAVSNQPLLIEFHDDGPDATVKDATGSLVLDESDGTGSGNDGKASGTIAGADLFNAPQFGADGPAATNQVSYKLSATDGASTGLWLTGQSDAASEIKLVKISDTLFEGHVGGIDNDDPAFTISIDPATGIVTVTQLKALEHTQDGAAIEGKHDDAVSLGAAIHVVQRIEDGDGDFDEATSQNALAISFQDDGPLAVDDDFGSVTHNLSPVYLGNILTQGTDDGFGADGPGTPQITDIGWSGWTTSGDGITGWTMTSGAGTISVAPNGDVTYTGIPGFFNNTVNFVYTIKDKDGDVDYGQASFYVAGDPADGTTSGSVTVDEDSKPNQWDNNLGNDTPVAKAVNIVFNQVGDTDEVPQTVTIKDLPAGAVLSYTKDSDASNASFTGDGATDLTISWAEAQTLKLTQPQNDSGNDYTIDYTVHAKDSSSGETADIPGQITVEVNAVADLPTALSGSFAGKGAPGLNVNLTVNGSFDDVTDGSERHFLLVKLPGGDWDGGSDLYTAEALGAGNPYGVLPGTYIVVEVTGQLGAGDHDASAVVSVAVPAAFAGSSMSFPVFAVAIDNEPLFDPIGPGEIDGDNLAVRESVVDLDVAQKPSFTVNTVKLDEDGLANANGNQPGNGDDDQDAGDSGDGLDDPLGPRGTESIWQQSISVDWNGDVGALAIGFAQQSGGFIQDGSGNFVRTAEGDRITWSATNNAGTTEIVAYKEGGNSNDPVFTITLTPNGVLTVELLKPLQHESGNLENNLGFPLWITATNIAGESMQFASVDVDDDMPVLTLNPDATAGIIVDESNLGLDGKGNFSGLFTPSFGADGGGSVGNYTLGVKEQGVASGLTDTATGQPVFLFLVGGQVIAKAGADKDAAEAGSTVVFVLSVNANSGEVTLDQQRAVVHPDAANPDDIKPLAAADLVTLTATVVDKDGDTVPATADIGDRLLFKDDGPAANDDGVLNITTLGVPVAGTNLLTNDAAGADGGKTLVGIRLGGEAGVYTPVGVGGTDIQVKADGSEGTPAIGTLHVNPDGSWTFTQTVGSELANLTFSYQMKDADGDTDTASFAVNLDSVPTITVTNLTPQTQGGEALVDEDWISGGNLDIPASTGDDAGFNTAQGLWSTSNGDPTVTVTVDGIDSGTTQTGATTFDGTPILWFSSGSSLPATLEGRTTAGGDVYFTLTINSNGTWSFTLLKPVKHGGIDSEDPNVLLNAVTLKATDADGDEATAQIRIAIDDDMPVANDDGLLTTVDDNAAGVTIGTVAGILGNDKFGADGADSGDIVIGAGDKGGSVVIIGGNLVYTSATNVTPGATVTETFTYTIKDADGDTETATFSVNLTDTKATFSLAPANASVDEEGLGGGNAGDSYLDGKDLAGQAVSVSGQALNINYGTDTPGTVTFDAGQPGLAGIATSNGTPVNFVVLNGGTLLIGYTGGVVPTGTGDAQVVFHAALNAAGTGSYDFTLKQALSHPTANTEDDKTLTFAITAKDAEGEGSSATFTVTVDDDAPLANADTRTMDEQSTITGNVYGVAGAGTGDVADAIGADGPNAGGAVISGKSVNLAGGTVSVDADGEVITGQYGNLTLKSDGTYSYQAGSISGGDKQDVFEYTIKDADGDTKTTTLTINVNDQINFVPDAVDDVNDTSSTPLDYQLMLILDFSGSMDEIVSTPEGDKTRLQIARDSLISLLEQYKNSTSGTVSVKLIGFAEYTPFSAQYLAGSNSAFATVDAAIAALQAVTPFQGSGNTDYDDALWLAKQGIDDPSWQNSVTGSLESKVYFVSDGRPTSSDSTSPFGGTGDGSNQVNDGEETIWQNSLQAKGVQAIAVGVGADIAGDASALAQLGQVAYTPGGGADTPVITVTDENQLTAALGSTAPAPINGFLLANDIVNPADPLASPKIFNLTMVDDADTDFVSQTFDANTWTIVTNNGTLVVDRTDGSYDYTPKAGSEGKSDSFVYTIKDTNGGDQDSATLTINIKAAPVITSDGGGATAAINVVEGTKAVTDVNASDADTAQSGLSYSIIGGADAALFDIDSVTGQLSFKNAPDYENPQDAGADNNYNVTVKVTDGGQSDTQAITVTVTDKNDVAPVLSIGGSTILITEDFSSGNYSGGSGWKGSWTENDNNNATTGDVYIAKDGGNNALFLYDTDDGADSVQRSADLSGATSATISFDYRNVMSAGGETVRVQISKDGVTFDDLLVLDENNDDAPYATFTKDISAYISGNTTIRVIADSELESNDQAWIDNIQISAGAPATNHATTFTEGGGPVAIASVLSSVTDADSANMASASIVLTNAKANDVLAVGALPAGITSNINTSVPGQITVTLTGPASKAAFEQAIEAVTFNNTSLTPDTTPRNITVTVNDGVANSNTATTTITVVDVVTPPPPLPDGVEVPGSLPTQNAVPVATPPSTDSKITVSGDTTGNGNNNWYYDNDDGKDAAILNGAGGNDRLEGNAGDDTLIGGSGNDYLDGGSGNDDMSGGTGNDTYLVGQSGDDILENSGEGTDIVFLSNNSNYTLAANVENLVQTGNGSITLTGNAQNNEIYGGVGNNTINGGDGNDYIDGGSGTDTLNGEAGNDVLFGNVSDDTLNGGADNDILFGQAGDDTLNGGDGNDVLVGGIGNDKMDGGAGNDVFVGVEGVDLVNASIEGGTGTDLVDLSGLAVFNSAAAANIKNVEILSFEGGVNTNISLSYDDVIGMTDSDHVLAIRGDASDNFDTTGWTSVASGVAGDGGRTYTVFQQNGADGVATVYVESVI</sequence>
<dbReference type="InterPro" id="IPR018511">
    <property type="entry name" value="Hemolysin-typ_Ca-bd_CS"/>
</dbReference>
<organism evidence="4 5">
    <name type="scientific">Dongia mobilis</name>
    <dbReference type="NCBI Taxonomy" id="578943"/>
    <lineage>
        <taxon>Bacteria</taxon>
        <taxon>Pseudomonadati</taxon>
        <taxon>Pseudomonadota</taxon>
        <taxon>Alphaproteobacteria</taxon>
        <taxon>Rhodospirillales</taxon>
        <taxon>Dongiaceae</taxon>
        <taxon>Dongia</taxon>
    </lineage>
</organism>
<dbReference type="PROSITE" id="PS50234">
    <property type="entry name" value="VWFA"/>
    <property type="match status" value="1"/>
</dbReference>
<dbReference type="InterPro" id="IPR002126">
    <property type="entry name" value="Cadherin-like_dom"/>
</dbReference>
<accession>A0A4R6WFC3</accession>
<feature type="compositionally biased region" description="Low complexity" evidence="1">
    <location>
        <begin position="2852"/>
        <end position="2862"/>
    </location>
</feature>
<evidence type="ECO:0000313" key="4">
    <source>
        <dbReference type="EMBL" id="TDQ78612.1"/>
    </source>
</evidence>
<evidence type="ECO:0000259" key="2">
    <source>
        <dbReference type="PROSITE" id="PS50234"/>
    </source>
</evidence>
<dbReference type="InterPro" id="IPR002035">
    <property type="entry name" value="VWF_A"/>
</dbReference>
<dbReference type="Proteomes" id="UP000295783">
    <property type="component" value="Unassembled WGS sequence"/>
</dbReference>
<dbReference type="EMBL" id="SNYW01000013">
    <property type="protein sequence ID" value="TDQ78612.1"/>
    <property type="molecule type" value="Genomic_DNA"/>
</dbReference>
<keyword evidence="5" id="KW-1185">Reference proteome</keyword>
<feature type="region of interest" description="Disordered" evidence="1">
    <location>
        <begin position="1756"/>
        <end position="1783"/>
    </location>
</feature>
<dbReference type="Gene3D" id="2.60.40.3440">
    <property type="match status" value="1"/>
</dbReference>
<protein>
    <submittedName>
        <fullName evidence="4">T1SS-143 domain-containing protein</fullName>
    </submittedName>
</protein>
<dbReference type="Pfam" id="PF17963">
    <property type="entry name" value="Big_9"/>
    <property type="match status" value="4"/>
</dbReference>
<dbReference type="InterPro" id="IPR011049">
    <property type="entry name" value="Serralysin-like_metalloprot_C"/>
</dbReference>
<feature type="compositionally biased region" description="Polar residues" evidence="1">
    <location>
        <begin position="4628"/>
        <end position="4644"/>
    </location>
</feature>
<dbReference type="SUPFAM" id="SSF51120">
    <property type="entry name" value="beta-Roll"/>
    <property type="match status" value="2"/>
</dbReference>
<feature type="compositionally biased region" description="Polar residues" evidence="1">
    <location>
        <begin position="4010"/>
        <end position="4032"/>
    </location>
</feature>
<dbReference type="SMART" id="SM00327">
    <property type="entry name" value="VWA"/>
    <property type="match status" value="1"/>
</dbReference>
<dbReference type="PROSITE" id="PS50268">
    <property type="entry name" value="CADHERIN_2"/>
    <property type="match status" value="1"/>
</dbReference>
<evidence type="ECO:0000313" key="5">
    <source>
        <dbReference type="Proteomes" id="UP000295783"/>
    </source>
</evidence>
<dbReference type="GO" id="GO:0016020">
    <property type="term" value="C:membrane"/>
    <property type="evidence" value="ECO:0007669"/>
    <property type="project" value="InterPro"/>
</dbReference>
<dbReference type="CDD" id="cd11304">
    <property type="entry name" value="Cadherin_repeat"/>
    <property type="match status" value="1"/>
</dbReference>
<dbReference type="GO" id="GO:0007156">
    <property type="term" value="P:homophilic cell adhesion via plasma membrane adhesion molecules"/>
    <property type="evidence" value="ECO:0007669"/>
    <property type="project" value="InterPro"/>
</dbReference>
<evidence type="ECO:0000256" key="1">
    <source>
        <dbReference type="SAM" id="MobiDB-lite"/>
    </source>
</evidence>
<gene>
    <name evidence="4" type="ORF">A8950_3668</name>
</gene>
<dbReference type="Gene3D" id="2.60.40.60">
    <property type="entry name" value="Cadherins"/>
    <property type="match status" value="1"/>
</dbReference>
<feature type="region of interest" description="Disordered" evidence="1">
    <location>
        <begin position="4679"/>
        <end position="4708"/>
    </location>
</feature>